<evidence type="ECO:0000313" key="1">
    <source>
        <dbReference type="EMBL" id="AWU93869.1"/>
    </source>
</evidence>
<sequence length="79" mass="8892">MKRLDTCYTCRFWEGQGLRQRGPKGTCRRYPPVVTPRSPEGDFPITLSTDWCGEWKRVAVAAGADPSNPDGTIYDDLVE</sequence>
<dbReference type="Proteomes" id="UP000249605">
    <property type="component" value="Chromosome"/>
</dbReference>
<dbReference type="AlphaFoldDB" id="A0A2U9S8C0"/>
<dbReference type="RefSeq" id="WP_111066408.1">
    <property type="nucleotide sequence ID" value="NZ_CP029829.1"/>
</dbReference>
<organism evidence="1 2">
    <name type="scientific">Azospirillum ramasamyi</name>
    <dbReference type="NCBI Taxonomy" id="682998"/>
    <lineage>
        <taxon>Bacteria</taxon>
        <taxon>Pseudomonadati</taxon>
        <taxon>Pseudomonadota</taxon>
        <taxon>Alphaproteobacteria</taxon>
        <taxon>Rhodospirillales</taxon>
        <taxon>Azospirillaceae</taxon>
        <taxon>Azospirillum</taxon>
    </lineage>
</organism>
<evidence type="ECO:0000313" key="2">
    <source>
        <dbReference type="Proteomes" id="UP000249605"/>
    </source>
</evidence>
<name>A0A2U9S8C0_9PROT</name>
<gene>
    <name evidence="1" type="ORF">DM194_06100</name>
</gene>
<reference evidence="1 2" key="1">
    <citation type="journal article" date="2019" name="Int. J. Syst. Evol. Microbiol.">
        <title>Azospirillum ramasamyi sp. nov., a novel diazotrophic bacterium isolated from fermented bovine products.</title>
        <authorList>
            <person name="Anandham R."/>
            <person name="Heo J."/>
            <person name="Krishnamoorthy R."/>
            <person name="SenthilKumar M."/>
            <person name="Gopal N.O."/>
            <person name="Kim S.J."/>
            <person name="Kwon S.W."/>
        </authorList>
    </citation>
    <scope>NUCLEOTIDE SEQUENCE [LARGE SCALE GENOMIC DNA]</scope>
    <source>
        <strain evidence="1 2">M2T2B2</strain>
    </source>
</reference>
<accession>A0A2U9S8C0</accession>
<dbReference type="KEGG" id="azm:DM194_06100"/>
<dbReference type="EMBL" id="CP029829">
    <property type="protein sequence ID" value="AWU93869.1"/>
    <property type="molecule type" value="Genomic_DNA"/>
</dbReference>
<keyword evidence="2" id="KW-1185">Reference proteome</keyword>
<proteinExistence type="predicted"/>
<protein>
    <submittedName>
        <fullName evidence="1">Uncharacterized protein</fullName>
    </submittedName>
</protein>
<dbReference type="OrthoDB" id="290218at2"/>